<feature type="transmembrane region" description="Helical" evidence="1">
    <location>
        <begin position="268"/>
        <end position="290"/>
    </location>
</feature>
<keyword evidence="5" id="KW-1185">Reference proteome</keyword>
<dbReference type="EMBL" id="LXJZ01000231">
    <property type="protein sequence ID" value="OAJ52545.1"/>
    <property type="molecule type" value="Genomic_DNA"/>
</dbReference>
<dbReference type="Proteomes" id="UP000078116">
    <property type="component" value="Unassembled WGS sequence"/>
</dbReference>
<feature type="transmembrane region" description="Helical" evidence="1">
    <location>
        <begin position="60"/>
        <end position="80"/>
    </location>
</feature>
<reference evidence="5 6" key="1">
    <citation type="submission" date="2016-04" db="EMBL/GenBank/DDBJ databases">
        <title>Reclassification of Paraburkholderia panaciterrae (Farh et al. 2015) Dobritsa &amp; Samadpour 2016 as a later homotypic synonym of Paraburkholderia ginsengiterrae (Farh et al. 2015) Dobritsa &amp; Samadpour 2016.</title>
        <authorList>
            <person name="Dobritsa A.P."/>
            <person name="Kutumbaka K."/>
            <person name="Samadpour M."/>
        </authorList>
    </citation>
    <scope>NUCLEOTIDE SEQUENCE [LARGE SCALE GENOMIC DNA]</scope>
    <source>
        <strain evidence="4 6">DCY85</strain>
        <strain evidence="3 5">DCY85-1</strain>
    </source>
</reference>
<feature type="transmembrane region" description="Helical" evidence="1">
    <location>
        <begin position="123"/>
        <end position="144"/>
    </location>
</feature>
<dbReference type="EMBL" id="LXKA01000287">
    <property type="protein sequence ID" value="OAJ59131.1"/>
    <property type="molecule type" value="Genomic_DNA"/>
</dbReference>
<dbReference type="InterPro" id="IPR002656">
    <property type="entry name" value="Acyl_transf_3_dom"/>
</dbReference>
<feature type="transmembrane region" description="Helical" evidence="1">
    <location>
        <begin position="185"/>
        <end position="205"/>
    </location>
</feature>
<keyword evidence="1" id="KW-0812">Transmembrane</keyword>
<keyword evidence="4" id="KW-0808">Transferase</keyword>
<feature type="transmembrane region" description="Helical" evidence="1">
    <location>
        <begin position="21"/>
        <end position="40"/>
    </location>
</feature>
<proteinExistence type="predicted"/>
<feature type="transmembrane region" description="Helical" evidence="1">
    <location>
        <begin position="338"/>
        <end position="358"/>
    </location>
</feature>
<dbReference type="OrthoDB" id="9796461at2"/>
<comment type="caution">
    <text evidence="4">The sequence shown here is derived from an EMBL/GenBank/DDBJ whole genome shotgun (WGS) entry which is preliminary data.</text>
</comment>
<feature type="transmembrane region" description="Helical" evidence="1">
    <location>
        <begin position="100"/>
        <end position="117"/>
    </location>
</feature>
<feature type="domain" description="Acyltransferase 3" evidence="2">
    <location>
        <begin position="18"/>
        <end position="356"/>
    </location>
</feature>
<evidence type="ECO:0000313" key="3">
    <source>
        <dbReference type="EMBL" id="OAJ52545.1"/>
    </source>
</evidence>
<evidence type="ECO:0000313" key="6">
    <source>
        <dbReference type="Proteomes" id="UP000078116"/>
    </source>
</evidence>
<evidence type="ECO:0000259" key="2">
    <source>
        <dbReference type="Pfam" id="PF01757"/>
    </source>
</evidence>
<name>A0A1A9N670_9BURK</name>
<feature type="transmembrane region" description="Helical" evidence="1">
    <location>
        <begin position="302"/>
        <end position="318"/>
    </location>
</feature>
<sequence>MASISNPLAPSNLKKSLKLDAIRFLAAFWVLMYHFRPPAFKELLPHRLAFLGSALWSGSTALFAGPAAVIVFFVISGYCIHSAYQRDVTLKPISYYASRFVRIGLPLVILLCLVQPLPTGQNYLESVLWSLYCEMVYYAVYPLLRAHFRYIGEMIVGCAIVAGVMVAVVRLIGHPACHSCVYETYGVPGTALLYAAGWISGCLIAETQRNSTRFNVRSAYSPLTMLIRRGLDMSTRFLSHHLVALRVTVVMAGAAIMILLSGSSLKPAFVPLVTPDITLPLFQFLAAIWIATETVTPSASSIWSKLAALGAWSYSLYLCHKMALALLEMTQFDATSRFAWFVQVALAFVISYAFYRLVERPSHGVSQRLRKYTSDAPPAPAA</sequence>
<dbReference type="PANTHER" id="PTHR23028">
    <property type="entry name" value="ACETYLTRANSFERASE"/>
    <property type="match status" value="1"/>
</dbReference>
<gene>
    <name evidence="3" type="ORF">A6V36_14165</name>
    <name evidence="4" type="ORF">A6V37_27805</name>
</gene>
<feature type="transmembrane region" description="Helical" evidence="1">
    <location>
        <begin position="151"/>
        <end position="173"/>
    </location>
</feature>
<keyword evidence="1" id="KW-1133">Transmembrane helix</keyword>
<protein>
    <submittedName>
        <fullName evidence="4">Acyltransferase</fullName>
    </submittedName>
</protein>
<dbReference type="InterPro" id="IPR050879">
    <property type="entry name" value="Acyltransferase_3"/>
</dbReference>
<evidence type="ECO:0000313" key="5">
    <source>
        <dbReference type="Proteomes" id="UP000077961"/>
    </source>
</evidence>
<feature type="transmembrane region" description="Helical" evidence="1">
    <location>
        <begin position="243"/>
        <end position="262"/>
    </location>
</feature>
<evidence type="ECO:0000256" key="1">
    <source>
        <dbReference type="SAM" id="Phobius"/>
    </source>
</evidence>
<dbReference type="STRING" id="1462993.A6V36_14165"/>
<evidence type="ECO:0000313" key="4">
    <source>
        <dbReference type="EMBL" id="OAJ59131.1"/>
    </source>
</evidence>
<dbReference type="Pfam" id="PF01757">
    <property type="entry name" value="Acyl_transf_3"/>
    <property type="match status" value="1"/>
</dbReference>
<dbReference type="GO" id="GO:0016747">
    <property type="term" value="F:acyltransferase activity, transferring groups other than amino-acyl groups"/>
    <property type="evidence" value="ECO:0007669"/>
    <property type="project" value="InterPro"/>
</dbReference>
<dbReference type="RefSeq" id="WP_064271994.1">
    <property type="nucleotide sequence ID" value="NZ_LXJZ01000231.1"/>
</dbReference>
<organism evidence="4 6">
    <name type="scientific">Paraburkholderia ginsengiterrae</name>
    <dbReference type="NCBI Taxonomy" id="1462993"/>
    <lineage>
        <taxon>Bacteria</taxon>
        <taxon>Pseudomonadati</taxon>
        <taxon>Pseudomonadota</taxon>
        <taxon>Betaproteobacteria</taxon>
        <taxon>Burkholderiales</taxon>
        <taxon>Burkholderiaceae</taxon>
        <taxon>Paraburkholderia</taxon>
    </lineage>
</organism>
<accession>A0A1A9N670</accession>
<dbReference type="Proteomes" id="UP000077961">
    <property type="component" value="Unassembled WGS sequence"/>
</dbReference>
<keyword evidence="1" id="KW-0472">Membrane</keyword>
<dbReference type="AlphaFoldDB" id="A0A1A9N670"/>
<keyword evidence="4" id="KW-0012">Acyltransferase</keyword>